<accession>A0ABX5XYT4</accession>
<sequence length="326" mass="35723">METASNDSARPLAGDASSASLVSIAHRSPNSTLRPRSPTSTSPVKCSRLPAAATRPLARSIRRALASGRYPAVRVRREREHRLAFSRSGNKRSYLILSQDVQARRADRVLAGPVRARFRCTFGAGLEGRHSVQRVEAAAWTVSPFQGCCGKVSLRSGGSHRRQTLCLPSGHHPHATLAAIVAPSSKPSASEVSRTQLIGVVVQAAFRSHWCTSNIQRRSPPKEPRVVRSVGFVFQSKKNTLRPHDASDRGVLHQWITRWATRDQDDCCTKTLTTYGQRVQETGVSLPGWSDAFAQPIDTARQPSKRKAIRLYFNVGGNCFGAIDLN</sequence>
<proteinExistence type="predicted"/>
<organism evidence="2 3">
    <name type="scientific">Stieleria magnilauensis</name>
    <dbReference type="NCBI Taxonomy" id="2527963"/>
    <lineage>
        <taxon>Bacteria</taxon>
        <taxon>Pseudomonadati</taxon>
        <taxon>Planctomycetota</taxon>
        <taxon>Planctomycetia</taxon>
        <taxon>Pirellulales</taxon>
        <taxon>Pirellulaceae</taxon>
        <taxon>Stieleria</taxon>
    </lineage>
</organism>
<evidence type="ECO:0000256" key="1">
    <source>
        <dbReference type="SAM" id="MobiDB-lite"/>
    </source>
</evidence>
<evidence type="ECO:0000313" key="3">
    <source>
        <dbReference type="Proteomes" id="UP000318081"/>
    </source>
</evidence>
<gene>
    <name evidence="2" type="ORF">TBK1r_62240</name>
</gene>
<dbReference type="Proteomes" id="UP000318081">
    <property type="component" value="Chromosome"/>
</dbReference>
<feature type="region of interest" description="Disordered" evidence="1">
    <location>
        <begin position="1"/>
        <end position="49"/>
    </location>
</feature>
<name>A0ABX5XYT4_9BACT</name>
<protein>
    <submittedName>
        <fullName evidence="2">Uncharacterized protein</fullName>
    </submittedName>
</protein>
<dbReference type="EMBL" id="CP036432">
    <property type="protein sequence ID" value="QDV87195.1"/>
    <property type="molecule type" value="Genomic_DNA"/>
</dbReference>
<feature type="compositionally biased region" description="Low complexity" evidence="1">
    <location>
        <begin position="27"/>
        <end position="49"/>
    </location>
</feature>
<evidence type="ECO:0000313" key="2">
    <source>
        <dbReference type="EMBL" id="QDV87195.1"/>
    </source>
</evidence>
<reference evidence="2 3" key="1">
    <citation type="submission" date="2019-02" db="EMBL/GenBank/DDBJ databases">
        <title>Deep-cultivation of Planctomycetes and their phenomic and genomic characterization uncovers novel biology.</title>
        <authorList>
            <person name="Wiegand S."/>
            <person name="Jogler M."/>
            <person name="Boedeker C."/>
            <person name="Pinto D."/>
            <person name="Vollmers J."/>
            <person name="Rivas-Marin E."/>
            <person name="Kohn T."/>
            <person name="Peeters S.H."/>
            <person name="Heuer A."/>
            <person name="Rast P."/>
            <person name="Oberbeckmann S."/>
            <person name="Bunk B."/>
            <person name="Jeske O."/>
            <person name="Meyerdierks A."/>
            <person name="Storesund J.E."/>
            <person name="Kallscheuer N."/>
            <person name="Luecker S."/>
            <person name="Lage O.M."/>
            <person name="Pohl T."/>
            <person name="Merkel B.J."/>
            <person name="Hornburger P."/>
            <person name="Mueller R.-W."/>
            <person name="Bruemmer F."/>
            <person name="Labrenz M."/>
            <person name="Spormann A.M."/>
            <person name="Op den Camp H."/>
            <person name="Overmann J."/>
            <person name="Amann R."/>
            <person name="Jetten M.S.M."/>
            <person name="Mascher T."/>
            <person name="Medema M.H."/>
            <person name="Devos D.P."/>
            <person name="Kaster A.-K."/>
            <person name="Ovreas L."/>
            <person name="Rohde M."/>
            <person name="Galperin M.Y."/>
            <person name="Jogler C."/>
        </authorList>
    </citation>
    <scope>NUCLEOTIDE SEQUENCE [LARGE SCALE GENOMIC DNA]</scope>
    <source>
        <strain evidence="2 3">TBK1r</strain>
    </source>
</reference>
<keyword evidence="3" id="KW-1185">Reference proteome</keyword>